<dbReference type="AlphaFoldDB" id="A0A4P6V4A4"/>
<keyword evidence="1 4" id="KW-0349">Heme</keyword>
<dbReference type="KEGG" id="rpod:E0E05_13945"/>
<dbReference type="EMBL" id="CP036532">
    <property type="protein sequence ID" value="QBK31609.1"/>
    <property type="molecule type" value="Genomic_DNA"/>
</dbReference>
<dbReference type="InterPro" id="IPR036909">
    <property type="entry name" value="Cyt_c-like_dom_sf"/>
</dbReference>
<dbReference type="PROSITE" id="PS51007">
    <property type="entry name" value="CYTC"/>
    <property type="match status" value="1"/>
</dbReference>
<reference evidence="7 8" key="1">
    <citation type="journal article" date="2017" name="Int. J. Syst. Evol. Microbiol.">
        <title>Roseitalea porphyridii gen. nov., sp. nov., isolated from a red alga, and reclassification of Hoeflea suaedae Chung et al. 2013 as Pseudohoeflea suaedae gen. nov., comb. nov.</title>
        <authorList>
            <person name="Hyeon J.W."/>
            <person name="Jeong S.E."/>
            <person name="Baek K."/>
            <person name="Jeon C.O."/>
        </authorList>
    </citation>
    <scope>NUCLEOTIDE SEQUENCE [LARGE SCALE GENOMIC DNA]</scope>
    <source>
        <strain evidence="7 8">MA7-20</strain>
    </source>
</reference>
<feature type="signal peptide" evidence="5">
    <location>
        <begin position="1"/>
        <end position="24"/>
    </location>
</feature>
<dbReference type="SUPFAM" id="SSF46626">
    <property type="entry name" value="Cytochrome c"/>
    <property type="match status" value="1"/>
</dbReference>
<dbReference type="Gene3D" id="1.10.760.10">
    <property type="entry name" value="Cytochrome c-like domain"/>
    <property type="match status" value="1"/>
</dbReference>
<keyword evidence="3 4" id="KW-0408">Iron</keyword>
<dbReference type="GO" id="GO:0009055">
    <property type="term" value="F:electron transfer activity"/>
    <property type="evidence" value="ECO:0007669"/>
    <property type="project" value="InterPro"/>
</dbReference>
<dbReference type="Proteomes" id="UP000293719">
    <property type="component" value="Chromosome"/>
</dbReference>
<dbReference type="GO" id="GO:0020037">
    <property type="term" value="F:heme binding"/>
    <property type="evidence" value="ECO:0007669"/>
    <property type="project" value="InterPro"/>
</dbReference>
<feature type="domain" description="Cytochrome c" evidence="6">
    <location>
        <begin position="23"/>
        <end position="104"/>
    </location>
</feature>
<evidence type="ECO:0000256" key="5">
    <source>
        <dbReference type="SAM" id="SignalP"/>
    </source>
</evidence>
<dbReference type="Pfam" id="PF13442">
    <property type="entry name" value="Cytochrome_CBB3"/>
    <property type="match status" value="1"/>
</dbReference>
<proteinExistence type="predicted"/>
<keyword evidence="8" id="KW-1185">Reference proteome</keyword>
<evidence type="ECO:0000256" key="1">
    <source>
        <dbReference type="ARBA" id="ARBA00022617"/>
    </source>
</evidence>
<dbReference type="GeneID" id="90768404"/>
<accession>A0A4P6V4A4</accession>
<keyword evidence="5" id="KW-0732">Signal</keyword>
<evidence type="ECO:0000256" key="4">
    <source>
        <dbReference type="PROSITE-ProRule" id="PRU00433"/>
    </source>
</evidence>
<dbReference type="OrthoDB" id="7363829at2"/>
<dbReference type="RefSeq" id="WP_131617269.1">
    <property type="nucleotide sequence ID" value="NZ_CP036532.1"/>
</dbReference>
<gene>
    <name evidence="7" type="ORF">E0E05_13945</name>
</gene>
<evidence type="ECO:0000313" key="7">
    <source>
        <dbReference type="EMBL" id="QBK31609.1"/>
    </source>
</evidence>
<sequence>MRVRWFAVTALTALAASVGAPALAQDYGRALVETNCAECHAIGVHDESAHEEAPPFRGLLRRYPVDALEEAFAQSIVTGHPDMPEFVATPEQIDAIIGYIAAIQR</sequence>
<organism evidence="7 8">
    <name type="scientific">Roseitalea porphyridii</name>
    <dbReference type="NCBI Taxonomy" id="1852022"/>
    <lineage>
        <taxon>Bacteria</taxon>
        <taxon>Pseudomonadati</taxon>
        <taxon>Pseudomonadota</taxon>
        <taxon>Alphaproteobacteria</taxon>
        <taxon>Hyphomicrobiales</taxon>
        <taxon>Ahrensiaceae</taxon>
        <taxon>Roseitalea</taxon>
    </lineage>
</organism>
<name>A0A4P6V4A4_9HYPH</name>
<evidence type="ECO:0000256" key="3">
    <source>
        <dbReference type="ARBA" id="ARBA00023004"/>
    </source>
</evidence>
<evidence type="ECO:0000256" key="2">
    <source>
        <dbReference type="ARBA" id="ARBA00022723"/>
    </source>
</evidence>
<evidence type="ECO:0000313" key="8">
    <source>
        <dbReference type="Proteomes" id="UP000293719"/>
    </source>
</evidence>
<dbReference type="GO" id="GO:0046872">
    <property type="term" value="F:metal ion binding"/>
    <property type="evidence" value="ECO:0007669"/>
    <property type="project" value="UniProtKB-KW"/>
</dbReference>
<evidence type="ECO:0000259" key="6">
    <source>
        <dbReference type="PROSITE" id="PS51007"/>
    </source>
</evidence>
<dbReference type="InterPro" id="IPR009056">
    <property type="entry name" value="Cyt_c-like_dom"/>
</dbReference>
<protein>
    <submittedName>
        <fullName evidence="7">Cytochrome c</fullName>
    </submittedName>
</protein>
<feature type="chain" id="PRO_5020683301" evidence="5">
    <location>
        <begin position="25"/>
        <end position="105"/>
    </location>
</feature>
<keyword evidence="2 4" id="KW-0479">Metal-binding</keyword>